<dbReference type="EMBL" id="AQFT01000099">
    <property type="protein sequence ID" value="EMZ24305.1"/>
    <property type="molecule type" value="Genomic_DNA"/>
</dbReference>
<feature type="coiled-coil region" evidence="1">
    <location>
        <begin position="153"/>
        <end position="201"/>
    </location>
</feature>
<comment type="caution">
    <text evidence="2">The sequence shown here is derived from an EMBL/GenBank/DDBJ whole genome shotgun (WGS) entry which is preliminary data.</text>
</comment>
<sequence length="426" mass="49828">MGLWKNLKYVLSDECNGLLRLLVDHYNRRSEKNEKSIRDILVKVQQTLDTQEVLDNNMSDSYQELRDNKDAIEKVSTQCESVFSQCETIVSQISQMETDAASRGQEIEQIIGQEFEKQKEEIKKGNQMLAARIREVYGYLEAMNEPDPDAPNVNDLLARIDTLEQINKDYENQLSAVRKELDETKQAYETADKNYQEEKRKAFHLSKKLVQANDKIGDLLNRMKDRSLEHMLQKDDSENPFVITENKDKYTITAANIQIMVTRFANTSVLDQFFESVPDYDPYKKMYNRYQKDIRTTARQFTPKSELEDVLQAFVKVVQDDLIGRMVEALYRKMKTGKAEYEEKLLAALNQYLEAIGFYCRDELHVGEIYEEKDLNDMECVEERHTEGKEQGEILEIETYPYYINFIDKSGRRKKLYIKGSMTIAV</sequence>
<evidence type="ECO:0000313" key="2">
    <source>
        <dbReference type="EMBL" id="EMZ24305.1"/>
    </source>
</evidence>
<dbReference type="AlphaFoldDB" id="N2ADT4"/>
<gene>
    <name evidence="2" type="ORF">C823_03262</name>
</gene>
<dbReference type="Proteomes" id="UP000012589">
    <property type="component" value="Unassembled WGS sequence"/>
</dbReference>
<protein>
    <submittedName>
        <fullName evidence="2">Uncharacterized protein</fullName>
    </submittedName>
</protein>
<proteinExistence type="predicted"/>
<evidence type="ECO:0000313" key="3">
    <source>
        <dbReference type="Proteomes" id="UP000012589"/>
    </source>
</evidence>
<keyword evidence="3" id="KW-1185">Reference proteome</keyword>
<reference evidence="2 3" key="1">
    <citation type="journal article" date="2014" name="Genome Announc.">
        <title>Draft genome sequences of the altered schaedler flora, a defined bacterial community from gnotobiotic mice.</title>
        <authorList>
            <person name="Wannemuehler M.J."/>
            <person name="Overstreet A.M."/>
            <person name="Ward D.V."/>
            <person name="Phillips G.J."/>
        </authorList>
    </citation>
    <scope>NUCLEOTIDE SEQUENCE [LARGE SCALE GENOMIC DNA]</scope>
    <source>
        <strain evidence="2 3">ASF492</strain>
    </source>
</reference>
<dbReference type="HOGENOM" id="CLU_643629_0_0_9"/>
<keyword evidence="1" id="KW-0175">Coiled coil</keyword>
<dbReference type="Gene3D" id="1.10.287.2610">
    <property type="match status" value="1"/>
</dbReference>
<organism evidence="2 3">
    <name type="scientific">Eubacterium plexicaudatum ASF492</name>
    <dbReference type="NCBI Taxonomy" id="1235802"/>
    <lineage>
        <taxon>Bacteria</taxon>
        <taxon>Bacillati</taxon>
        <taxon>Bacillota</taxon>
        <taxon>Clostridia</taxon>
        <taxon>Eubacteriales</taxon>
        <taxon>Eubacteriaceae</taxon>
        <taxon>Eubacterium</taxon>
    </lineage>
</organism>
<accession>N2ADT4</accession>
<name>N2ADT4_9FIRM</name>
<dbReference type="PATRIC" id="fig|1235802.3.peg.3449"/>
<evidence type="ECO:0000256" key="1">
    <source>
        <dbReference type="SAM" id="Coils"/>
    </source>
</evidence>